<dbReference type="Gene3D" id="2.60.120.200">
    <property type="match status" value="1"/>
</dbReference>
<evidence type="ECO:0000313" key="2">
    <source>
        <dbReference type="EMBL" id="QHS86700.1"/>
    </source>
</evidence>
<keyword evidence="1" id="KW-0812">Transmembrane</keyword>
<protein>
    <recommendedName>
        <fullName evidence="3">Lectin/glucanase superfamily protein</fullName>
    </recommendedName>
</protein>
<keyword evidence="1" id="KW-0472">Membrane</keyword>
<reference evidence="2" key="1">
    <citation type="journal article" date="2020" name="Nature">
        <title>Giant virus diversity and host interactions through global metagenomics.</title>
        <authorList>
            <person name="Schulz F."/>
            <person name="Roux S."/>
            <person name="Paez-Espino D."/>
            <person name="Jungbluth S."/>
            <person name="Walsh D.A."/>
            <person name="Denef V.J."/>
            <person name="McMahon K.D."/>
            <person name="Konstantinidis K.T."/>
            <person name="Eloe-Fadrosh E.A."/>
            <person name="Kyrpides N.C."/>
            <person name="Woyke T."/>
        </authorList>
    </citation>
    <scope>NUCLEOTIDE SEQUENCE</scope>
    <source>
        <strain evidence="2">GVMAG-M-3300009422-16</strain>
    </source>
</reference>
<evidence type="ECO:0008006" key="3">
    <source>
        <dbReference type="Google" id="ProtNLM"/>
    </source>
</evidence>
<feature type="transmembrane region" description="Helical" evidence="1">
    <location>
        <begin position="26"/>
        <end position="44"/>
    </location>
</feature>
<accession>A0A6C0B3U2</accession>
<organism evidence="2">
    <name type="scientific">viral metagenome</name>
    <dbReference type="NCBI Taxonomy" id="1070528"/>
    <lineage>
        <taxon>unclassified sequences</taxon>
        <taxon>metagenomes</taxon>
        <taxon>organismal metagenomes</taxon>
    </lineage>
</organism>
<dbReference type="EMBL" id="MN739060">
    <property type="protein sequence ID" value="QHS86700.1"/>
    <property type="molecule type" value="Genomic_DNA"/>
</dbReference>
<name>A0A6C0B3U2_9ZZZZ</name>
<evidence type="ECO:0000256" key="1">
    <source>
        <dbReference type="SAM" id="Phobius"/>
    </source>
</evidence>
<dbReference type="Pfam" id="PF13385">
    <property type="entry name" value="Laminin_G_3"/>
    <property type="match status" value="1"/>
</dbReference>
<sequence>MQNIQLQLQRSKIGNLVNLKNKNFKLILIVAAIITVILFIVYFINKRKWDKLNPIFFKQSVLTNRLITLPGEKIYTSTIGNSFTYFFWLYVDDIKKYRYGVYKNVFTKGQVGYYSEQQCPGVYIAQKTNDLEFILSTESSGQIINEKFVLNDFPMRKWFSIALIVDNNSATVCLDGKVAVSKPFGGSVIQNTGNLVIGGNGGFISGETEVGSKLTQICKKSGFSNNEEKAGFAGMLSSLCYFPEAKTVDFITVKHKKGPYTESIFMKLYRYIRNPKLKVESAEEEAE</sequence>
<dbReference type="InterPro" id="IPR013320">
    <property type="entry name" value="ConA-like_dom_sf"/>
</dbReference>
<dbReference type="SUPFAM" id="SSF49899">
    <property type="entry name" value="Concanavalin A-like lectins/glucanases"/>
    <property type="match status" value="1"/>
</dbReference>
<proteinExistence type="predicted"/>
<dbReference type="AlphaFoldDB" id="A0A6C0B3U2"/>
<keyword evidence="1" id="KW-1133">Transmembrane helix</keyword>